<evidence type="ECO:0000256" key="4">
    <source>
        <dbReference type="ARBA" id="ARBA00023136"/>
    </source>
</evidence>
<keyword evidence="4 5" id="KW-0472">Membrane</keyword>
<feature type="transmembrane region" description="Helical" evidence="5">
    <location>
        <begin position="162"/>
        <end position="185"/>
    </location>
</feature>
<dbReference type="Gene3D" id="1.20.1250.20">
    <property type="entry name" value="MFS general substrate transporter like domains"/>
    <property type="match status" value="1"/>
</dbReference>
<feature type="transmembrane region" description="Helical" evidence="5">
    <location>
        <begin position="470"/>
        <end position="489"/>
    </location>
</feature>
<evidence type="ECO:0000259" key="6">
    <source>
        <dbReference type="PROSITE" id="PS50850"/>
    </source>
</evidence>
<reference evidence="8" key="1">
    <citation type="submission" date="2020-06" db="EMBL/GenBank/DDBJ databases">
        <title>A chromosome-scale genome assembly of Talaromyces rugulosus W13939.</title>
        <authorList>
            <person name="Wang B."/>
            <person name="Guo L."/>
            <person name="Ye K."/>
            <person name="Wang L."/>
        </authorList>
    </citation>
    <scope>NUCLEOTIDE SEQUENCE [LARGE SCALE GENOMIC DNA]</scope>
    <source>
        <strain evidence="8">W13939</strain>
    </source>
</reference>
<dbReference type="EMBL" id="CP055903">
    <property type="protein sequence ID" value="QKX63238.1"/>
    <property type="molecule type" value="Genomic_DNA"/>
</dbReference>
<dbReference type="SUPFAM" id="SSF103473">
    <property type="entry name" value="MFS general substrate transporter"/>
    <property type="match status" value="1"/>
</dbReference>
<evidence type="ECO:0000256" key="3">
    <source>
        <dbReference type="ARBA" id="ARBA00022989"/>
    </source>
</evidence>
<dbReference type="Proteomes" id="UP000509510">
    <property type="component" value="Chromosome VI"/>
</dbReference>
<dbReference type="CDD" id="cd17502">
    <property type="entry name" value="MFS_Azr1_MDR_like"/>
    <property type="match status" value="1"/>
</dbReference>
<proteinExistence type="predicted"/>
<feature type="transmembrane region" description="Helical" evidence="5">
    <location>
        <begin position="540"/>
        <end position="562"/>
    </location>
</feature>
<dbReference type="AlphaFoldDB" id="A0A7H8RB55"/>
<feature type="domain" description="Major facilitator superfamily (MFS) profile" evidence="6">
    <location>
        <begin position="72"/>
        <end position="567"/>
    </location>
</feature>
<comment type="subcellular location">
    <subcellularLocation>
        <location evidence="1">Membrane</location>
        <topology evidence="1">Multi-pass membrane protein</topology>
    </subcellularLocation>
</comment>
<evidence type="ECO:0000313" key="8">
    <source>
        <dbReference type="Proteomes" id="UP000509510"/>
    </source>
</evidence>
<feature type="transmembrane region" description="Helical" evidence="5">
    <location>
        <begin position="229"/>
        <end position="247"/>
    </location>
</feature>
<dbReference type="GO" id="GO:0022857">
    <property type="term" value="F:transmembrane transporter activity"/>
    <property type="evidence" value="ECO:0007669"/>
    <property type="project" value="InterPro"/>
</dbReference>
<keyword evidence="2 5" id="KW-0812">Transmembrane</keyword>
<gene>
    <name evidence="7" type="ORF">TRUGW13939_10407</name>
</gene>
<dbReference type="GeneID" id="55997887"/>
<dbReference type="FunFam" id="1.20.1250.20:FF:000196">
    <property type="entry name" value="MFS toxin efflux pump (AflT)"/>
    <property type="match status" value="1"/>
</dbReference>
<evidence type="ECO:0000256" key="1">
    <source>
        <dbReference type="ARBA" id="ARBA00004141"/>
    </source>
</evidence>
<dbReference type="FunFam" id="1.20.1720.10:FF:000012">
    <property type="entry name" value="MFS toxin efflux pump (AflT)"/>
    <property type="match status" value="1"/>
</dbReference>
<feature type="transmembrane region" description="Helical" evidence="5">
    <location>
        <begin position="301"/>
        <end position="322"/>
    </location>
</feature>
<evidence type="ECO:0000256" key="5">
    <source>
        <dbReference type="SAM" id="Phobius"/>
    </source>
</evidence>
<dbReference type="PANTHER" id="PTHR23501">
    <property type="entry name" value="MAJOR FACILITATOR SUPERFAMILY"/>
    <property type="match status" value="1"/>
</dbReference>
<dbReference type="Pfam" id="PF07690">
    <property type="entry name" value="MFS_1"/>
    <property type="match status" value="1"/>
</dbReference>
<feature type="transmembrane region" description="Helical" evidence="5">
    <location>
        <begin position="197"/>
        <end position="217"/>
    </location>
</feature>
<organism evidence="7 8">
    <name type="scientific">Talaromyces rugulosus</name>
    <name type="common">Penicillium rugulosum</name>
    <dbReference type="NCBI Taxonomy" id="121627"/>
    <lineage>
        <taxon>Eukaryota</taxon>
        <taxon>Fungi</taxon>
        <taxon>Dikarya</taxon>
        <taxon>Ascomycota</taxon>
        <taxon>Pezizomycotina</taxon>
        <taxon>Eurotiomycetes</taxon>
        <taxon>Eurotiomycetidae</taxon>
        <taxon>Eurotiales</taxon>
        <taxon>Trichocomaceae</taxon>
        <taxon>Talaromyces</taxon>
        <taxon>Talaromyces sect. Islandici</taxon>
    </lineage>
</organism>
<dbReference type="PROSITE" id="PS50850">
    <property type="entry name" value="MFS"/>
    <property type="match status" value="1"/>
</dbReference>
<feature type="transmembrane region" description="Helical" evidence="5">
    <location>
        <begin position="342"/>
        <end position="359"/>
    </location>
</feature>
<dbReference type="InterPro" id="IPR011701">
    <property type="entry name" value="MFS"/>
</dbReference>
<dbReference type="GO" id="GO:0005886">
    <property type="term" value="C:plasma membrane"/>
    <property type="evidence" value="ECO:0007669"/>
    <property type="project" value="TreeGrafter"/>
</dbReference>
<dbReference type="PANTHER" id="PTHR23501:SF199">
    <property type="entry name" value="MFS EFFLUX TRANSPORTER INPD-RELATED"/>
    <property type="match status" value="1"/>
</dbReference>
<evidence type="ECO:0000256" key="2">
    <source>
        <dbReference type="ARBA" id="ARBA00022692"/>
    </source>
</evidence>
<feature type="transmembrane region" description="Helical" evidence="5">
    <location>
        <begin position="379"/>
        <end position="397"/>
    </location>
</feature>
<keyword evidence="8" id="KW-1185">Reference proteome</keyword>
<feature type="transmembrane region" description="Helical" evidence="5">
    <location>
        <begin position="69"/>
        <end position="95"/>
    </location>
</feature>
<feature type="transmembrane region" description="Helical" evidence="5">
    <location>
        <begin position="107"/>
        <end position="129"/>
    </location>
</feature>
<protein>
    <recommendedName>
        <fullName evidence="6">Major facilitator superfamily (MFS) profile domain-containing protein</fullName>
    </recommendedName>
</protein>
<feature type="transmembrane region" description="Helical" evidence="5">
    <location>
        <begin position="136"/>
        <end position="156"/>
    </location>
</feature>
<feature type="transmembrane region" description="Helical" evidence="5">
    <location>
        <begin position="404"/>
        <end position="425"/>
    </location>
</feature>
<keyword evidence="3 5" id="KW-1133">Transmembrane helix</keyword>
<feature type="transmembrane region" description="Helical" evidence="5">
    <location>
        <begin position="268"/>
        <end position="289"/>
    </location>
</feature>
<sequence>MSTPDSTDSKAATLSGDNDLVHDRFNHANNLTTAEELNNEKDALDASLPVDLATSEAADNTTYPSGLRLLAIVGGLQLAVLCVSLDNTIIATAIPKITDQFQALSDVGWYGSAYLLTFCGFTLFLGRLYKTFSVKWVFLLCLFFFELGSLICAVAPNSVALIVARAIAGIGGAGIFSGSLIILAFTTPLDKRPIYTGLFGAVYGIASIVGPLLGGAFTDHVSWRWCFYINLPFGGITAASILLFLRLPEKEADLTQENPGLLRKIKSFDPIGTLLFLPSVICILLALFWGGTTYPWSNGRIIALLTLFGVLLIAFAVVQYFVGEDATIPGRIIKQRSIASSAYFSMCVGAAFFVNIYYIPIWFQVVRGTSATTAGVNTLPLLISFTLGATIAGGVVTKQGYPAPFMYGLTVIGSIGAGLLTLYSVDITTGKWVGYQIVFGVGIGIGMQQTIIQAQAVLPLTDVPIGTSIIIFAQMFGGSLFISVAQNVFATKLIEGLRGIHNLGVDPQTIVDAGATAAPSKLGITDPAVLEQLKHVYNEAIVGTFRVALITTCLSALGLIFMEWKSVKDSQKAEDQTDAETGTTQ</sequence>
<name>A0A7H8RB55_TALRU</name>
<dbReference type="InterPro" id="IPR036259">
    <property type="entry name" value="MFS_trans_sf"/>
</dbReference>
<dbReference type="OrthoDB" id="10021397at2759"/>
<dbReference type="InterPro" id="IPR020846">
    <property type="entry name" value="MFS_dom"/>
</dbReference>
<evidence type="ECO:0000313" key="7">
    <source>
        <dbReference type="EMBL" id="QKX63238.1"/>
    </source>
</evidence>
<accession>A0A7H8RB55</accession>
<dbReference type="KEGG" id="trg:TRUGW13939_10407"/>
<dbReference type="RefSeq" id="XP_035349412.1">
    <property type="nucleotide sequence ID" value="XM_035493519.1"/>
</dbReference>